<evidence type="ECO:0000313" key="3">
    <source>
        <dbReference type="EMBL" id="MFM9607352.1"/>
    </source>
</evidence>
<dbReference type="InterPro" id="IPR036291">
    <property type="entry name" value="NAD(P)-bd_dom_sf"/>
</dbReference>
<dbReference type="Gene3D" id="3.90.25.10">
    <property type="entry name" value="UDP-galactose 4-epimerase, domain 1"/>
    <property type="match status" value="1"/>
</dbReference>
<dbReference type="Proteomes" id="UP001631957">
    <property type="component" value="Unassembled WGS sequence"/>
</dbReference>
<dbReference type="PRINTS" id="PR01713">
    <property type="entry name" value="NUCEPIMERASE"/>
</dbReference>
<dbReference type="RefSeq" id="WP_409120120.1">
    <property type="nucleotide sequence ID" value="NZ_JBJVNI010000001.1"/>
</dbReference>
<dbReference type="InterPro" id="IPR001509">
    <property type="entry name" value="Epimerase_deHydtase"/>
</dbReference>
<proteinExistence type="inferred from homology"/>
<dbReference type="SUPFAM" id="SSF51735">
    <property type="entry name" value="NAD(P)-binding Rossmann-fold domains"/>
    <property type="match status" value="1"/>
</dbReference>
<dbReference type="PANTHER" id="PTHR43000">
    <property type="entry name" value="DTDP-D-GLUCOSE 4,6-DEHYDRATASE-RELATED"/>
    <property type="match status" value="1"/>
</dbReference>
<dbReference type="Gene3D" id="3.40.50.720">
    <property type="entry name" value="NAD(P)-binding Rossmann-like Domain"/>
    <property type="match status" value="1"/>
</dbReference>
<name>A0ABW9HKE4_9ACTN</name>
<accession>A0ABW9HKE4</accession>
<evidence type="ECO:0000313" key="4">
    <source>
        <dbReference type="Proteomes" id="UP001631957"/>
    </source>
</evidence>
<gene>
    <name evidence="3" type="ORF">ACKI18_01355</name>
</gene>
<dbReference type="Pfam" id="PF01370">
    <property type="entry name" value="Epimerase"/>
    <property type="match status" value="1"/>
</dbReference>
<dbReference type="EMBL" id="JBJVNI010000001">
    <property type="protein sequence ID" value="MFM9607352.1"/>
    <property type="molecule type" value="Genomic_DNA"/>
</dbReference>
<reference evidence="3 4" key="1">
    <citation type="submission" date="2024-12" db="EMBL/GenBank/DDBJ databases">
        <title>Forecasting of Potato common scab and diversities of Pathogenic streptomyces spp. in china.</title>
        <authorList>
            <person name="Handique U."/>
            <person name="Wu J."/>
        </authorList>
    </citation>
    <scope>NUCLEOTIDE SEQUENCE [LARGE SCALE GENOMIC DNA]</scope>
    <source>
        <strain evidence="3 4">ZRIMU1530</strain>
    </source>
</reference>
<protein>
    <submittedName>
        <fullName evidence="3">NAD-dependent epimerase/dehydratase family protein</fullName>
    </submittedName>
</protein>
<evidence type="ECO:0000256" key="1">
    <source>
        <dbReference type="ARBA" id="ARBA00007637"/>
    </source>
</evidence>
<comment type="caution">
    <text evidence="3">The sequence shown here is derived from an EMBL/GenBank/DDBJ whole genome shotgun (WGS) entry which is preliminary data.</text>
</comment>
<comment type="similarity">
    <text evidence="1">Belongs to the NAD(P)-dependent epimerase/dehydratase family.</text>
</comment>
<keyword evidence="4" id="KW-1185">Reference proteome</keyword>
<organism evidence="3 4">
    <name type="scientific">Streptomyces niveiscabiei</name>
    <dbReference type="NCBI Taxonomy" id="164115"/>
    <lineage>
        <taxon>Bacteria</taxon>
        <taxon>Bacillati</taxon>
        <taxon>Actinomycetota</taxon>
        <taxon>Actinomycetes</taxon>
        <taxon>Kitasatosporales</taxon>
        <taxon>Streptomycetaceae</taxon>
        <taxon>Streptomyces</taxon>
    </lineage>
</organism>
<sequence length="322" mass="34468">MRALVTGAAGFIGSHLCVHLLEQGDEVVGVDALTDTYAPALKERNLAPAHRRPAFRLHRADLLTAGLEALLDGVDAVYHLAGEPGVRDSWGTRFPTYTERNVLATQRLLEAARLRDPRAFVFASSSSVYGEARVHPTPETALPAPVSPYGVTKLAAEQLCETYREVFGVPTVSLRLFTVYGPRQRPDMAFARLVAAAVAGEPFTLYGDGTQSRDFTHVSDVVAAMRQAATSEFRGVANVGGGSRTTMRQAVRVVEQVTGPVELRAVPARPGDARHTTADIRRARTSFGYRPRVALDEGLADMARTALAGSGPAARPEVGPAA</sequence>
<evidence type="ECO:0000259" key="2">
    <source>
        <dbReference type="Pfam" id="PF01370"/>
    </source>
</evidence>
<feature type="domain" description="NAD-dependent epimerase/dehydratase" evidence="2">
    <location>
        <begin position="3"/>
        <end position="234"/>
    </location>
</feature>